<feature type="transmembrane region" description="Helical" evidence="7">
    <location>
        <begin position="326"/>
        <end position="352"/>
    </location>
</feature>
<sequence>MDTEKHNHTGTTTAELPANNARNTDQDDTAMAELGKVQQLQRNFGFWTMLGLTASMMCTWEAVFFANSTAMLNGGPATLVYGFIYAILGALSTAASLGEMASMYPTSGGQYHWAAMLAPKSQRVFLSWFCGWIASIGWVANTAAGAFFAATMIQGILMQNQPSYGYERWHGTLLMWAVMLVVFLVNSVGTKLLAVAEGFILVLHLSAFLAVLIPLVYFSPHGSAKAVFATFTNNGGWKSDGLSWFIGFSLSANLPLIGYDGPAHLAEEIRNASTVVPWCMLSTVILNGILGFAIVIAFSFCIVPTIDDALVSPTGYDLIEVFYTAMGTAGTAGMTAVLIILMWCATFGFLATASRQTWAFARDQGLPFSNYFAHINERLALPLRAIVLCSIIPCLIGLINIGSTAAFNAIVSLTEAGLYISYLIPIMLVIIKKAKGEHIHYGPWAIGRFGILVNVFSAAFLVISVFFSFFPPAIPVTAVTMNWSIVVFGGFVIIGLAWYAVLGRRQYSGPVVEIMTRVMRVDN</sequence>
<evidence type="ECO:0000256" key="7">
    <source>
        <dbReference type="SAM" id="Phobius"/>
    </source>
</evidence>
<dbReference type="AlphaFoldDB" id="A0AAN7TTP7"/>
<dbReference type="Gene3D" id="1.20.1740.10">
    <property type="entry name" value="Amino acid/polyamine transporter I"/>
    <property type="match status" value="1"/>
</dbReference>
<accession>A0AAN7TTP7</accession>
<evidence type="ECO:0000256" key="1">
    <source>
        <dbReference type="ARBA" id="ARBA00004141"/>
    </source>
</evidence>
<keyword evidence="5 7" id="KW-0472">Membrane</keyword>
<feature type="transmembrane region" description="Helical" evidence="7">
    <location>
        <begin position="482"/>
        <end position="502"/>
    </location>
</feature>
<keyword evidence="4 7" id="KW-1133">Transmembrane helix</keyword>
<feature type="transmembrane region" description="Helical" evidence="7">
    <location>
        <begin position="78"/>
        <end position="104"/>
    </location>
</feature>
<comment type="caution">
    <text evidence="8">The sequence shown here is derived from an EMBL/GenBank/DDBJ whole genome shotgun (WGS) entry which is preliminary data.</text>
</comment>
<feature type="transmembrane region" description="Helical" evidence="7">
    <location>
        <begin position="198"/>
        <end position="218"/>
    </location>
</feature>
<keyword evidence="2" id="KW-0813">Transport</keyword>
<dbReference type="PIRSF" id="PIRSF006060">
    <property type="entry name" value="AA_transporter"/>
    <property type="match status" value="1"/>
</dbReference>
<organism evidence="8 9">
    <name type="scientific">Meristemomyces frigidus</name>
    <dbReference type="NCBI Taxonomy" id="1508187"/>
    <lineage>
        <taxon>Eukaryota</taxon>
        <taxon>Fungi</taxon>
        <taxon>Dikarya</taxon>
        <taxon>Ascomycota</taxon>
        <taxon>Pezizomycotina</taxon>
        <taxon>Dothideomycetes</taxon>
        <taxon>Dothideomycetidae</taxon>
        <taxon>Mycosphaerellales</taxon>
        <taxon>Teratosphaeriaceae</taxon>
        <taxon>Meristemomyces</taxon>
    </lineage>
</organism>
<feature type="transmembrane region" description="Helical" evidence="7">
    <location>
        <begin position="125"/>
        <end position="149"/>
    </location>
</feature>
<comment type="subcellular location">
    <subcellularLocation>
        <location evidence="1">Membrane</location>
        <topology evidence="1">Multi-pass membrane protein</topology>
    </subcellularLocation>
</comment>
<evidence type="ECO:0000256" key="5">
    <source>
        <dbReference type="ARBA" id="ARBA00023136"/>
    </source>
</evidence>
<dbReference type="Proteomes" id="UP001310890">
    <property type="component" value="Unassembled WGS sequence"/>
</dbReference>
<feature type="transmembrane region" description="Helical" evidence="7">
    <location>
        <begin position="44"/>
        <end position="66"/>
    </location>
</feature>
<evidence type="ECO:0000256" key="2">
    <source>
        <dbReference type="ARBA" id="ARBA00022448"/>
    </source>
</evidence>
<evidence type="ECO:0000313" key="9">
    <source>
        <dbReference type="Proteomes" id="UP001310890"/>
    </source>
</evidence>
<dbReference type="Pfam" id="PF13520">
    <property type="entry name" value="AA_permease_2"/>
    <property type="match status" value="1"/>
</dbReference>
<name>A0AAN7TTP7_9PEZI</name>
<evidence type="ECO:0000256" key="3">
    <source>
        <dbReference type="ARBA" id="ARBA00022692"/>
    </source>
</evidence>
<reference evidence="8" key="1">
    <citation type="submission" date="2023-08" db="EMBL/GenBank/DDBJ databases">
        <title>Black Yeasts Isolated from many extreme environments.</title>
        <authorList>
            <person name="Coleine C."/>
            <person name="Stajich J.E."/>
            <person name="Selbmann L."/>
        </authorList>
    </citation>
    <scope>NUCLEOTIDE SEQUENCE</scope>
    <source>
        <strain evidence="8">CCFEE 5401</strain>
    </source>
</reference>
<proteinExistence type="predicted"/>
<dbReference type="GO" id="GO:0022857">
    <property type="term" value="F:transmembrane transporter activity"/>
    <property type="evidence" value="ECO:0007669"/>
    <property type="project" value="InterPro"/>
</dbReference>
<gene>
    <name evidence="8" type="ORF">LTR62_001462</name>
</gene>
<protein>
    <recommendedName>
        <fullName evidence="10">Amino acid permease</fullName>
    </recommendedName>
</protein>
<dbReference type="InterPro" id="IPR002293">
    <property type="entry name" value="AA/rel_permease1"/>
</dbReference>
<feature type="transmembrane region" description="Helical" evidence="7">
    <location>
        <begin position="451"/>
        <end position="470"/>
    </location>
</feature>
<dbReference type="PANTHER" id="PTHR45649">
    <property type="entry name" value="AMINO-ACID PERMEASE BAT1"/>
    <property type="match status" value="1"/>
</dbReference>
<evidence type="ECO:0008006" key="10">
    <source>
        <dbReference type="Google" id="ProtNLM"/>
    </source>
</evidence>
<dbReference type="PANTHER" id="PTHR45649:SF14">
    <property type="entry name" value="GABA PERMEASE"/>
    <property type="match status" value="1"/>
</dbReference>
<feature type="transmembrane region" description="Helical" evidence="7">
    <location>
        <begin position="381"/>
        <end position="401"/>
    </location>
</feature>
<feature type="transmembrane region" description="Helical" evidence="7">
    <location>
        <begin position="407"/>
        <end position="431"/>
    </location>
</feature>
<keyword evidence="3 7" id="KW-0812">Transmembrane</keyword>
<feature type="region of interest" description="Disordered" evidence="6">
    <location>
        <begin position="1"/>
        <end position="24"/>
    </location>
</feature>
<dbReference type="EMBL" id="JAVRRL010000013">
    <property type="protein sequence ID" value="KAK5115262.1"/>
    <property type="molecule type" value="Genomic_DNA"/>
</dbReference>
<evidence type="ECO:0000256" key="6">
    <source>
        <dbReference type="SAM" id="MobiDB-lite"/>
    </source>
</evidence>
<feature type="transmembrane region" description="Helical" evidence="7">
    <location>
        <begin position="241"/>
        <end position="259"/>
    </location>
</feature>
<feature type="transmembrane region" description="Helical" evidence="7">
    <location>
        <begin position="169"/>
        <end position="186"/>
    </location>
</feature>
<evidence type="ECO:0000256" key="4">
    <source>
        <dbReference type="ARBA" id="ARBA00022989"/>
    </source>
</evidence>
<dbReference type="GO" id="GO:0016020">
    <property type="term" value="C:membrane"/>
    <property type="evidence" value="ECO:0007669"/>
    <property type="project" value="UniProtKB-SubCell"/>
</dbReference>
<feature type="transmembrane region" description="Helical" evidence="7">
    <location>
        <begin position="280"/>
        <end position="306"/>
    </location>
</feature>
<evidence type="ECO:0000313" key="8">
    <source>
        <dbReference type="EMBL" id="KAK5115262.1"/>
    </source>
</evidence>